<evidence type="ECO:0000313" key="1">
    <source>
        <dbReference type="EMBL" id="KAJ3544429.1"/>
    </source>
</evidence>
<reference evidence="1" key="1">
    <citation type="submission" date="2022-08" db="EMBL/GenBank/DDBJ databases">
        <title>Genome Sequence of Fusarium decemcellulare.</title>
        <authorList>
            <person name="Buettner E."/>
        </authorList>
    </citation>
    <scope>NUCLEOTIDE SEQUENCE</scope>
    <source>
        <strain evidence="1">Babe19</strain>
    </source>
</reference>
<organism evidence="1 2">
    <name type="scientific">Fusarium decemcellulare</name>
    <dbReference type="NCBI Taxonomy" id="57161"/>
    <lineage>
        <taxon>Eukaryota</taxon>
        <taxon>Fungi</taxon>
        <taxon>Dikarya</taxon>
        <taxon>Ascomycota</taxon>
        <taxon>Pezizomycotina</taxon>
        <taxon>Sordariomycetes</taxon>
        <taxon>Hypocreomycetidae</taxon>
        <taxon>Hypocreales</taxon>
        <taxon>Nectriaceae</taxon>
        <taxon>Fusarium</taxon>
        <taxon>Fusarium decemcellulare species complex</taxon>
    </lineage>
</organism>
<evidence type="ECO:0000313" key="2">
    <source>
        <dbReference type="Proteomes" id="UP001148629"/>
    </source>
</evidence>
<dbReference type="EMBL" id="JANRMS010000195">
    <property type="protein sequence ID" value="KAJ3544429.1"/>
    <property type="molecule type" value="Genomic_DNA"/>
</dbReference>
<comment type="caution">
    <text evidence="1">The sequence shown here is derived from an EMBL/GenBank/DDBJ whole genome shotgun (WGS) entry which is preliminary data.</text>
</comment>
<sequence length="629" mass="69517">MSLPTNVKQLDFLIGWVCVLEKEFNAAMDILDEKYGTNYDANFVPGNGDRNEYHLGRIGGHNVVINCPQSGTSGLLKAFQTATSMKSTFSAIRFVLLVGIGGGAPSEKTDIRLGDVVLGTAVIPYKQGKLTDVGFKPTGHKLQPPQELLTAVTRLRHSLRGETTLEYMIDEAVRQGDGLQAMYSRPSDDRLLLSDALHQDKMCDCIQPRLGDVSKLVTRPMRPPGRLVETHCGIIGSADQVLKNAIERDRLASKEDIICFEMEAAAVMQSTRSITVRGISDYSDGHKNDAWHDYAALAAAVCAKELLKSLPPALVAQSTLELTREELRRIVEGVVSRVEMNVSQSFRRHEEKITAVKESNDLVDSNITFLTKFTKQLEASDTQTKDMLTDLVSFRRELEGSIRSLQAQVERHVVNADFVTRKEWEELQERVDKTAKKVDTLGVTQQVLATAAGLTDLIGQDIGNTRLRRASKYFGIGSTLTGQVSKWKLFSSKKNGGQSFSSTESKDHDSLQFSRPSTSFSEESLYPPSTGHSSNIDEPSPQSPRPQTTSPTTFTKPLIESTRKIKPPQPTIETALPMESRDSRRGSWSNCRTSDNPKPPNVPVNSGHLSTGSSRTKVQEMLSKFEDRS</sequence>
<protein>
    <submittedName>
        <fullName evidence="1">Uncharacterized protein</fullName>
    </submittedName>
</protein>
<keyword evidence="2" id="KW-1185">Reference proteome</keyword>
<accession>A0ACC1SQB6</accession>
<dbReference type="Proteomes" id="UP001148629">
    <property type="component" value="Unassembled WGS sequence"/>
</dbReference>
<proteinExistence type="predicted"/>
<gene>
    <name evidence="1" type="ORF">NM208_g3059</name>
</gene>
<name>A0ACC1SQB6_9HYPO</name>